<dbReference type="PANTHER" id="PTHR44858:SF1">
    <property type="entry name" value="UDP-N-ACETYLGLUCOSAMINE--PEPTIDE N-ACETYLGLUCOSAMINYLTRANSFERASE SPINDLY-RELATED"/>
    <property type="match status" value="1"/>
</dbReference>
<proteinExistence type="predicted"/>
<keyword evidence="2" id="KW-0802">TPR repeat</keyword>
<evidence type="ECO:0000256" key="3">
    <source>
        <dbReference type="SAM" id="Coils"/>
    </source>
</evidence>
<keyword evidence="1" id="KW-0677">Repeat</keyword>
<dbReference type="EMBL" id="CACVAQ010000016">
    <property type="protein sequence ID" value="CAA6799012.1"/>
    <property type="molecule type" value="Genomic_DNA"/>
</dbReference>
<gene>
    <name evidence="4" type="ORF">HELGO_WM28547</name>
</gene>
<feature type="coiled-coil region" evidence="3">
    <location>
        <begin position="300"/>
        <end position="327"/>
    </location>
</feature>
<protein>
    <submittedName>
        <fullName evidence="4">Uncharacterized protein</fullName>
    </submittedName>
</protein>
<dbReference type="InterPro" id="IPR050498">
    <property type="entry name" value="Ycf3"/>
</dbReference>
<dbReference type="Pfam" id="PF13432">
    <property type="entry name" value="TPR_16"/>
    <property type="match status" value="1"/>
</dbReference>
<dbReference type="InterPro" id="IPR011990">
    <property type="entry name" value="TPR-like_helical_dom_sf"/>
</dbReference>
<dbReference type="AlphaFoldDB" id="A0A6S6S141"/>
<evidence type="ECO:0000313" key="4">
    <source>
        <dbReference type="EMBL" id="CAA6799012.1"/>
    </source>
</evidence>
<dbReference type="PANTHER" id="PTHR44858">
    <property type="entry name" value="TETRATRICOPEPTIDE REPEAT PROTEIN 6"/>
    <property type="match status" value="1"/>
</dbReference>
<keyword evidence="3" id="KW-0175">Coiled coil</keyword>
<evidence type="ECO:0000256" key="2">
    <source>
        <dbReference type="ARBA" id="ARBA00022803"/>
    </source>
</evidence>
<dbReference type="SUPFAM" id="SSF48452">
    <property type="entry name" value="TPR-like"/>
    <property type="match status" value="2"/>
</dbReference>
<accession>A0A6S6S141</accession>
<dbReference type="Gene3D" id="1.25.40.10">
    <property type="entry name" value="Tetratricopeptide repeat domain"/>
    <property type="match status" value="2"/>
</dbReference>
<sequence length="581" mass="65984">MRRKHDSPQLKTTTMDKVQLIEALEAAVINYQYENFQELAKQAVTEHPTEAFGYYYLSESLLLESIPRYDEAEVCLAKALEFEPKNLKYMVKFGQLKQLLGRFDDAQIIWGKVLLLDPENSTALISKASFLITQYQEFEQGLAYINQAILICPEELSAYLYRAEALSGLGQHETALVDIELFLAAQDEFSEIGTLAKINILKELGRISETFPLYEQVIEFAPDNHIHQFNYGQNLLSQESFVKAAEHLGIAAELVEEKHPMFYRTLGQACLYALQLDKALVALKTCIELDPKETEAFLMLIQTKIELKQFQEALDDADQLLNKETEDKSLIERVLLLKGTAFLGLQKYQAAEDIYTPIAKATGLRKKEALYGLGTVYYEKGDSNKAYRFMKAAKMGHHNLAQEYINAYLQDFLEDLKERSLKANEAAFAKNEAAPFLQELFGKLWKFSDLESKKLEDWPADQIQKVKESLANFSMFLTEKGAVLVSDGKEEILTYRIKKEAKTGALIEFLPLDNFPSFVAKLKLTENGLSFSKESEEVLHLEEQDLSTVPTALIENYKKYLTKEALAYLGPKAAPILAKLL</sequence>
<evidence type="ECO:0000256" key="1">
    <source>
        <dbReference type="ARBA" id="ARBA00022737"/>
    </source>
</evidence>
<reference evidence="4" key="1">
    <citation type="submission" date="2020-01" db="EMBL/GenBank/DDBJ databases">
        <authorList>
            <person name="Meier V. D."/>
            <person name="Meier V D."/>
        </authorList>
    </citation>
    <scope>NUCLEOTIDE SEQUENCE</scope>
    <source>
        <strain evidence="4">HLG_WM_MAG_10</strain>
    </source>
</reference>
<dbReference type="SMART" id="SM00028">
    <property type="entry name" value="TPR"/>
    <property type="match status" value="6"/>
</dbReference>
<organism evidence="4">
    <name type="scientific">uncultured Aureispira sp</name>
    <dbReference type="NCBI Taxonomy" id="1331704"/>
    <lineage>
        <taxon>Bacteria</taxon>
        <taxon>Pseudomonadati</taxon>
        <taxon>Bacteroidota</taxon>
        <taxon>Saprospiria</taxon>
        <taxon>Saprospirales</taxon>
        <taxon>Saprospiraceae</taxon>
        <taxon>Aureispira</taxon>
        <taxon>environmental samples</taxon>
    </lineage>
</organism>
<name>A0A6S6S141_9BACT</name>
<dbReference type="InterPro" id="IPR019734">
    <property type="entry name" value="TPR_rpt"/>
</dbReference>